<protein>
    <submittedName>
        <fullName evidence="2">Uncharacterized protein</fullName>
    </submittedName>
</protein>
<reference evidence="2" key="1">
    <citation type="submission" date="2019-08" db="EMBL/GenBank/DDBJ databases">
        <authorList>
            <person name="Kucharzyk K."/>
            <person name="Murdoch R.W."/>
            <person name="Higgins S."/>
            <person name="Loffler F."/>
        </authorList>
    </citation>
    <scope>NUCLEOTIDE SEQUENCE</scope>
</reference>
<evidence type="ECO:0000313" key="2">
    <source>
        <dbReference type="EMBL" id="MPM87476.1"/>
    </source>
</evidence>
<feature type="region of interest" description="Disordered" evidence="1">
    <location>
        <begin position="51"/>
        <end position="85"/>
    </location>
</feature>
<organism evidence="2">
    <name type="scientific">bioreactor metagenome</name>
    <dbReference type="NCBI Taxonomy" id="1076179"/>
    <lineage>
        <taxon>unclassified sequences</taxon>
        <taxon>metagenomes</taxon>
        <taxon>ecological metagenomes</taxon>
    </lineage>
</organism>
<gene>
    <name evidence="2" type="ORF">SDC9_134572</name>
</gene>
<sequence length="233" mass="27120">MDVPVKSSCGRIKKTIPPNRIRRERAFPELLYLRGFTLILIRQFPAPAIHEERSRKARDRGDDAEHRLTPVREGKRNDRNRRRDDKAYDAIERDAIVLLKQVVDKTSKQQHGRDYADCKGNQHIKIQRGNSGGHWLIQPQKHEKRRGTHTGYDQADAPECATEEIPAKRRRNRCGRAQFKRVEERKQRNCANSKRYPHALTLAVFCTFAQEAWERSGDQSNKQADDCSRIEGK</sequence>
<name>A0A645DDN6_9ZZZZ</name>
<evidence type="ECO:0000256" key="1">
    <source>
        <dbReference type="SAM" id="MobiDB-lite"/>
    </source>
</evidence>
<proteinExistence type="predicted"/>
<dbReference type="EMBL" id="VSSQ01035283">
    <property type="protein sequence ID" value="MPM87476.1"/>
    <property type="molecule type" value="Genomic_DNA"/>
</dbReference>
<accession>A0A645DDN6</accession>
<comment type="caution">
    <text evidence="2">The sequence shown here is derived from an EMBL/GenBank/DDBJ whole genome shotgun (WGS) entry which is preliminary data.</text>
</comment>
<dbReference type="AlphaFoldDB" id="A0A645DDN6"/>